<feature type="transmembrane region" description="Helical" evidence="1">
    <location>
        <begin position="242"/>
        <end position="261"/>
    </location>
</feature>
<evidence type="ECO:0000313" key="2">
    <source>
        <dbReference type="EMBL" id="MBF6025973.1"/>
    </source>
</evidence>
<keyword evidence="1" id="KW-0472">Membrane</keyword>
<proteinExistence type="predicted"/>
<sequence>MSAWSAHWRRWAAALAITAFVLVGALLAWPEPPARVLIPADGWQVEGAFVPLEAPHKDQRKSVRSAPEMRYWRSWSPERGSQPGVLRTKPFTPDGPFAVPYNGFAGESGVSAFVECVGSGRRIYLATSRNNTQWSEVLIERPREFCAGDVRVVAVTTSTRDYIALGSPYGLSRLSVLKRSSVGGFWFLIFAWGTMAGWYLLGSRAVITRSLPITPASAGLICMGLIGFAQFFVYWYERHVGLLFSLILVTTGTGALVREWVGRRSQASMSADLRPVVFALCVWLATAVGYFALASMVDSGAGPWEMNGRFTPARWSTDNQLPGFVSRVLVSGNHEDLSDFSVWSLADRPPLSYGWHAALHDIFERLGRLNDGTMLLPTFQLAIGVVLNTVWAAFLALVLPGLGMSRLRVMLTIAILALCPLFIFNSLFTWPKLLSGTLTLAAAWILLGLEKPTLRLRDDDVGLATAAALSALGLLTHGGSAFGILAMLALAVFYRGLPSIRGASIAFAVAVALMLPWNLWQASTHFSGNALVKFAFAGTFGFDERELGVLDTILRSYRELGMEAWLAKKRDGLLTIFFGLRNSCGLNEMGQAHSIVDRWRASDFYNIVPSLNALLLGFIALGSAYKRKSSDQNWQASRRLVVFAVMSVALSWLATWDCFINHHQSYQSLMALHLGLVMALLAAGRWGVVALGLSVLYGLGVWVIEPLGHFPRFDWLSSGVLAALAIITIHQLHVLREPREPMH</sequence>
<feature type="transmembrane region" description="Helical" evidence="1">
    <location>
        <begin position="640"/>
        <end position="659"/>
    </location>
</feature>
<dbReference type="Proteomes" id="UP001429984">
    <property type="component" value="Unassembled WGS sequence"/>
</dbReference>
<evidence type="ECO:0000256" key="1">
    <source>
        <dbReference type="SAM" id="Phobius"/>
    </source>
</evidence>
<dbReference type="EMBL" id="JADLZT010000012">
    <property type="protein sequence ID" value="MBF6025973.1"/>
    <property type="molecule type" value="Genomic_DNA"/>
</dbReference>
<organism evidence="2 3">
    <name type="scientific">Lysobacter niastensis</name>
    <dbReference type="NCBI Taxonomy" id="380629"/>
    <lineage>
        <taxon>Bacteria</taxon>
        <taxon>Pseudomonadati</taxon>
        <taxon>Pseudomonadota</taxon>
        <taxon>Gammaproteobacteria</taxon>
        <taxon>Lysobacterales</taxon>
        <taxon>Lysobacteraceae</taxon>
        <taxon>Lysobacter</taxon>
    </lineage>
</organism>
<keyword evidence="3" id="KW-1185">Reference proteome</keyword>
<evidence type="ECO:0008006" key="4">
    <source>
        <dbReference type="Google" id="ProtNLM"/>
    </source>
</evidence>
<feature type="transmembrane region" description="Helical" evidence="1">
    <location>
        <begin position="716"/>
        <end position="735"/>
    </location>
</feature>
<dbReference type="RefSeq" id="WP_194932566.1">
    <property type="nucleotide sequence ID" value="NZ_JADLZT010000012.1"/>
</dbReference>
<feature type="transmembrane region" description="Helical" evidence="1">
    <location>
        <begin position="379"/>
        <end position="402"/>
    </location>
</feature>
<feature type="transmembrane region" description="Helical" evidence="1">
    <location>
        <begin position="213"/>
        <end position="236"/>
    </location>
</feature>
<gene>
    <name evidence="2" type="ORF">IU514_18240</name>
</gene>
<accession>A0ABS0BAW2</accession>
<feature type="transmembrane region" description="Helical" evidence="1">
    <location>
        <begin position="183"/>
        <end position="201"/>
    </location>
</feature>
<comment type="caution">
    <text evidence="2">The sequence shown here is derived from an EMBL/GenBank/DDBJ whole genome shotgun (WGS) entry which is preliminary data.</text>
</comment>
<feature type="transmembrane region" description="Helical" evidence="1">
    <location>
        <begin position="500"/>
        <end position="520"/>
    </location>
</feature>
<protein>
    <recommendedName>
        <fullName evidence="4">Glycosyltransferase RgtA/B/C/D-like domain-containing protein</fullName>
    </recommendedName>
</protein>
<keyword evidence="1" id="KW-1133">Transmembrane helix</keyword>
<feature type="transmembrane region" description="Helical" evidence="1">
    <location>
        <begin position="409"/>
        <end position="427"/>
    </location>
</feature>
<reference evidence="2 3" key="1">
    <citation type="submission" date="2020-11" db="EMBL/GenBank/DDBJ databases">
        <title>Draft Genome Sequence and Secondary Metabolite Biosynthetic Potential of the Lysobacter niastensis Type strain DSM 18481.</title>
        <authorList>
            <person name="Turrini P."/>
            <person name="Artuso I."/>
            <person name="Tescari M."/>
            <person name="Lugli G.A."/>
            <person name="Frangipani E."/>
            <person name="Ventura M."/>
            <person name="Visca P."/>
        </authorList>
    </citation>
    <scope>NUCLEOTIDE SEQUENCE [LARGE SCALE GENOMIC DNA]</scope>
    <source>
        <strain evidence="2 3">DSM 18481</strain>
    </source>
</reference>
<name>A0ABS0BAW2_9GAMM</name>
<feature type="transmembrane region" description="Helical" evidence="1">
    <location>
        <begin position="604"/>
        <end position="625"/>
    </location>
</feature>
<feature type="transmembrane region" description="Helical" evidence="1">
    <location>
        <begin position="671"/>
        <end position="704"/>
    </location>
</feature>
<feature type="transmembrane region" description="Helical" evidence="1">
    <location>
        <begin position="461"/>
        <end position="494"/>
    </location>
</feature>
<evidence type="ECO:0000313" key="3">
    <source>
        <dbReference type="Proteomes" id="UP001429984"/>
    </source>
</evidence>
<feature type="transmembrane region" description="Helical" evidence="1">
    <location>
        <begin position="273"/>
        <end position="293"/>
    </location>
</feature>
<keyword evidence="1" id="KW-0812">Transmembrane</keyword>